<dbReference type="Pfam" id="PF00561">
    <property type="entry name" value="Abhydrolase_1"/>
    <property type="match status" value="1"/>
</dbReference>
<evidence type="ECO:0000256" key="1">
    <source>
        <dbReference type="ARBA" id="ARBA00022801"/>
    </source>
</evidence>
<keyword evidence="4" id="KW-1185">Reference proteome</keyword>
<dbReference type="PANTHER" id="PTHR43798:SF31">
    <property type="entry name" value="AB HYDROLASE SUPERFAMILY PROTEIN YCLE"/>
    <property type="match status" value="1"/>
</dbReference>
<evidence type="ECO:0000259" key="2">
    <source>
        <dbReference type="Pfam" id="PF00561"/>
    </source>
</evidence>
<dbReference type="GO" id="GO:0016787">
    <property type="term" value="F:hydrolase activity"/>
    <property type="evidence" value="ECO:0007669"/>
    <property type="project" value="UniProtKB-KW"/>
</dbReference>
<comment type="caution">
    <text evidence="3">The sequence shown here is derived from an EMBL/GenBank/DDBJ whole genome shotgun (WGS) entry which is preliminary data.</text>
</comment>
<dbReference type="InterPro" id="IPR029058">
    <property type="entry name" value="AB_hydrolase_fold"/>
</dbReference>
<accession>F1Z3Y2</accession>
<protein>
    <submittedName>
        <fullName evidence="3">2-hydroxy-6-phenylhexa-2,4-dienoic acid hydrolase</fullName>
    </submittedName>
</protein>
<dbReference type="AlphaFoldDB" id="F1Z3Y2"/>
<dbReference type="InterPro" id="IPR050266">
    <property type="entry name" value="AB_hydrolase_sf"/>
</dbReference>
<dbReference type="PANTHER" id="PTHR43798">
    <property type="entry name" value="MONOACYLGLYCEROL LIPASE"/>
    <property type="match status" value="1"/>
</dbReference>
<dbReference type="STRING" id="983920.Y88_1775"/>
<organism evidence="3 4">
    <name type="scientific">Novosphingobium nitrogenifigens DSM 19370</name>
    <dbReference type="NCBI Taxonomy" id="983920"/>
    <lineage>
        <taxon>Bacteria</taxon>
        <taxon>Pseudomonadati</taxon>
        <taxon>Pseudomonadota</taxon>
        <taxon>Alphaproteobacteria</taxon>
        <taxon>Sphingomonadales</taxon>
        <taxon>Sphingomonadaceae</taxon>
        <taxon>Novosphingobium</taxon>
    </lineage>
</organism>
<dbReference type="SUPFAM" id="SSF53474">
    <property type="entry name" value="alpha/beta-Hydrolases"/>
    <property type="match status" value="1"/>
</dbReference>
<evidence type="ECO:0000313" key="3">
    <source>
        <dbReference type="EMBL" id="EGD60694.1"/>
    </source>
</evidence>
<dbReference type="InParanoid" id="F1Z3Y2"/>
<dbReference type="GO" id="GO:0016020">
    <property type="term" value="C:membrane"/>
    <property type="evidence" value="ECO:0007669"/>
    <property type="project" value="TreeGrafter"/>
</dbReference>
<dbReference type="PRINTS" id="PR00412">
    <property type="entry name" value="EPOXHYDRLASE"/>
</dbReference>
<dbReference type="InterPro" id="IPR000639">
    <property type="entry name" value="Epox_hydrolase-like"/>
</dbReference>
<dbReference type="HOGENOM" id="CLU_020336_13_2_5"/>
<dbReference type="EMBL" id="AEWJ01000013">
    <property type="protein sequence ID" value="EGD60694.1"/>
    <property type="molecule type" value="Genomic_DNA"/>
</dbReference>
<dbReference type="Proteomes" id="UP000004728">
    <property type="component" value="Unassembled WGS sequence"/>
</dbReference>
<dbReference type="OrthoDB" id="8680283at2"/>
<dbReference type="PRINTS" id="PR00111">
    <property type="entry name" value="ABHYDROLASE"/>
</dbReference>
<evidence type="ECO:0000313" key="4">
    <source>
        <dbReference type="Proteomes" id="UP000004728"/>
    </source>
</evidence>
<sequence length="281" mass="31439">MEQSMTENPEIGIGLTTCGYRTNCHDVGAGDAVMLLHGSGAGVSGWANWRGLMPELAKNLRVIVPDLIGFGYTETPDDFAFRFMDSWVDQMLGVLDALGIERTHIVGNSFGGAVALWMAHRAPERTGRLVLMGPGGWPAKVGPELAALWAYKPSVDAMREAMSVMAHNQALVTEELVEMRYRATLREGAQEMFERVFPRPHQRWLDAQALPIAALQGITNEVLLIHGRDDRVVPPDVSWNLHQHLPNSQLHVISRCGHWTMMEHPKRFRQLVENFLGEERD</sequence>
<reference evidence="3 4" key="1">
    <citation type="journal article" date="2012" name="J. Bacteriol.">
        <title>Draft Genome Sequence of Novosphingobium nitrogenifigens Y88T.</title>
        <authorList>
            <person name="Strabala T.J."/>
            <person name="Macdonald L."/>
            <person name="Liu V."/>
            <person name="Smit A.M."/>
        </authorList>
    </citation>
    <scope>NUCLEOTIDE SEQUENCE [LARGE SCALE GENOMIC DNA]</scope>
    <source>
        <strain evidence="3 4">DSM 19370</strain>
    </source>
</reference>
<dbReference type="eggNOG" id="COG2267">
    <property type="taxonomic scope" value="Bacteria"/>
</dbReference>
<dbReference type="Gene3D" id="3.40.50.1820">
    <property type="entry name" value="alpha/beta hydrolase"/>
    <property type="match status" value="1"/>
</dbReference>
<feature type="domain" description="AB hydrolase-1" evidence="2">
    <location>
        <begin position="32"/>
        <end position="265"/>
    </location>
</feature>
<name>F1Z3Y2_9SPHN</name>
<dbReference type="InterPro" id="IPR000073">
    <property type="entry name" value="AB_hydrolase_1"/>
</dbReference>
<proteinExistence type="predicted"/>
<gene>
    <name evidence="3" type="ORF">Y88_1775</name>
</gene>
<keyword evidence="1 3" id="KW-0378">Hydrolase</keyword>